<dbReference type="Pfam" id="PF25493">
    <property type="entry name" value="Peripla_BP_A-cyclase"/>
    <property type="match status" value="1"/>
</dbReference>
<dbReference type="OrthoDB" id="10452130at2759"/>
<keyword evidence="3" id="KW-1185">Reference proteome</keyword>
<proteinExistence type="predicted"/>
<dbReference type="InterPro" id="IPR057398">
    <property type="entry name" value="GRESAG4.1/3_peripasmic_2"/>
</dbReference>
<feature type="domain" description="Receptor-type adenylate cyclase GRESAG 4.1/3 periplasmic binding protein-like" evidence="1">
    <location>
        <begin position="109"/>
        <end position="206"/>
    </location>
</feature>
<protein>
    <submittedName>
        <fullName evidence="2">Receptor-type adenylate cyclase, putative</fullName>
    </submittedName>
</protein>
<gene>
    <name evidence="2" type="ORF">MOQ_010348</name>
</gene>
<evidence type="ECO:0000313" key="3">
    <source>
        <dbReference type="Proteomes" id="UP000007350"/>
    </source>
</evidence>
<evidence type="ECO:0000259" key="1">
    <source>
        <dbReference type="Pfam" id="PF25493"/>
    </source>
</evidence>
<evidence type="ECO:0000313" key="2">
    <source>
        <dbReference type="EMBL" id="EKF25980.1"/>
    </source>
</evidence>
<dbReference type="EMBL" id="AHKC01023095">
    <property type="protein sequence ID" value="EKF25980.1"/>
    <property type="molecule type" value="Genomic_DNA"/>
</dbReference>
<name>K2MFT7_TRYCR</name>
<organism evidence="2 3">
    <name type="scientific">Trypanosoma cruzi marinkellei</name>
    <dbReference type="NCBI Taxonomy" id="85056"/>
    <lineage>
        <taxon>Eukaryota</taxon>
        <taxon>Discoba</taxon>
        <taxon>Euglenozoa</taxon>
        <taxon>Kinetoplastea</taxon>
        <taxon>Metakinetoplastina</taxon>
        <taxon>Trypanosomatida</taxon>
        <taxon>Trypanosomatidae</taxon>
        <taxon>Trypanosoma</taxon>
        <taxon>Schizotrypanum</taxon>
    </lineage>
</organism>
<sequence length="207" mass="22513">AGEMMVAGWIAGEVLSQALSNREWATNRTSFLASLFNQRRYMVDSLVIGDYGGSCDGVAASEGAMCFCNQGGRTVYMKEFVEGYRANPLVDGKILFRVWECSPSEEMIAPPLNGIASLMADSPLATLALRGFEEGLSAAVVYNGQNKRFGFSMRLVNTTVDGAADALASELKVRLVDFVGAVVTEEMLDVEDVAFIDPIYLRPRISR</sequence>
<keyword evidence="2" id="KW-0675">Receptor</keyword>
<accession>K2MFT7</accession>
<dbReference type="AlphaFoldDB" id="K2MFT7"/>
<reference evidence="2 3" key="1">
    <citation type="journal article" date="2012" name="BMC Genomics">
        <title>Comparative genomic analysis of human infective Trypanosoma cruzi lineages with the bat-restricted subspecies T. cruzi marinkellei.</title>
        <authorList>
            <person name="Franzen O."/>
            <person name="Talavera-Lopez C."/>
            <person name="Ochaya S."/>
            <person name="Butler C.E."/>
            <person name="Messenger L.A."/>
            <person name="Lewis M.D."/>
            <person name="Llewellyn M.S."/>
            <person name="Marinkelle C.J."/>
            <person name="Tyler K.M."/>
            <person name="Miles M.A."/>
            <person name="Andersson B."/>
        </authorList>
    </citation>
    <scope>NUCLEOTIDE SEQUENCE [LARGE SCALE GENOMIC DNA]</scope>
    <source>
        <strain evidence="2 3">B7</strain>
    </source>
</reference>
<feature type="non-terminal residue" evidence="2">
    <location>
        <position position="207"/>
    </location>
</feature>
<dbReference type="Proteomes" id="UP000007350">
    <property type="component" value="Unassembled WGS sequence"/>
</dbReference>
<comment type="caution">
    <text evidence="2">The sequence shown here is derived from an EMBL/GenBank/DDBJ whole genome shotgun (WGS) entry which is preliminary data.</text>
</comment>
<feature type="non-terminal residue" evidence="2">
    <location>
        <position position="1"/>
    </location>
</feature>